<evidence type="ECO:0000313" key="2">
    <source>
        <dbReference type="EMBL" id="QTE21937.1"/>
    </source>
</evidence>
<proteinExistence type="predicted"/>
<evidence type="ECO:0000256" key="1">
    <source>
        <dbReference type="SAM" id="Phobius"/>
    </source>
</evidence>
<accession>A0A975CMR2</accession>
<feature type="transmembrane region" description="Helical" evidence="1">
    <location>
        <begin position="70"/>
        <end position="90"/>
    </location>
</feature>
<keyword evidence="1" id="KW-0472">Membrane</keyword>
<dbReference type="KEGG" id="pcea:J3359_14110"/>
<gene>
    <name evidence="2" type="ORF">J3359_14110</name>
</gene>
<protein>
    <submittedName>
        <fullName evidence="2">Uncharacterized protein</fullName>
    </submittedName>
</protein>
<dbReference type="Proteomes" id="UP000663920">
    <property type="component" value="Chromosome"/>
</dbReference>
<name>A0A975CMR2_9FLAO</name>
<keyword evidence="1" id="KW-1133">Transmembrane helix</keyword>
<dbReference type="RefSeq" id="WP_208077511.1">
    <property type="nucleotide sequence ID" value="NZ_CP071869.1"/>
</dbReference>
<organism evidence="2 3">
    <name type="scientific">Polaribacter cellanae</name>
    <dbReference type="NCBI Taxonomy" id="2818493"/>
    <lineage>
        <taxon>Bacteria</taxon>
        <taxon>Pseudomonadati</taxon>
        <taxon>Bacteroidota</taxon>
        <taxon>Flavobacteriia</taxon>
        <taxon>Flavobacteriales</taxon>
        <taxon>Flavobacteriaceae</taxon>
    </lineage>
</organism>
<keyword evidence="3" id="KW-1185">Reference proteome</keyword>
<feature type="transmembrane region" description="Helical" evidence="1">
    <location>
        <begin position="7"/>
        <end position="26"/>
    </location>
</feature>
<dbReference type="AlphaFoldDB" id="A0A975CMR2"/>
<feature type="transmembrane region" description="Helical" evidence="1">
    <location>
        <begin position="46"/>
        <end position="63"/>
    </location>
</feature>
<reference evidence="2 3" key="1">
    <citation type="submission" date="2021-03" db="EMBL/GenBank/DDBJ databases">
        <title>Complete genome of Polaribacter_sp.SM13.</title>
        <authorList>
            <person name="Jeong S.W."/>
            <person name="Bae J.W."/>
        </authorList>
    </citation>
    <scope>NUCLEOTIDE SEQUENCE [LARGE SCALE GENOMIC DNA]</scope>
    <source>
        <strain evidence="2 3">SM13</strain>
    </source>
</reference>
<feature type="transmembrane region" description="Helical" evidence="1">
    <location>
        <begin position="96"/>
        <end position="119"/>
    </location>
</feature>
<sequence>MKAHKKAGLFGAILVLLFFCYDSYHIIRISEGLSFEESLLPELKILFSNTILFIAPAVVLFLIEDFKQKYIFTAWLYPIILGLGLVNVLISNDALAAGLPMVLLVFPACVILAVLYFFLREKK</sequence>
<keyword evidence="1" id="KW-0812">Transmembrane</keyword>
<dbReference type="EMBL" id="CP071869">
    <property type="protein sequence ID" value="QTE21937.1"/>
    <property type="molecule type" value="Genomic_DNA"/>
</dbReference>
<evidence type="ECO:0000313" key="3">
    <source>
        <dbReference type="Proteomes" id="UP000663920"/>
    </source>
</evidence>